<keyword evidence="2" id="KW-1185">Reference proteome</keyword>
<sequence length="137" mass="15203">MPAENSIPYTEKKYRDGNFQNLTDEMLYRLLVAHVRPTRKPVSGDTIQNTTYALPLNAIWFSVAPASVDDEFDIHWSTSKQSTGIKICYATPESIAIKPEVDGQPITITVRGIAVVSYLTELPQDNTSDSGSEEPNL</sequence>
<gene>
    <name evidence="1" type="ORF">QNI19_16440</name>
</gene>
<name>A0ABT7CLA6_9BACT</name>
<dbReference type="EMBL" id="JASJOT010000010">
    <property type="protein sequence ID" value="MDJ1494535.1"/>
    <property type="molecule type" value="Genomic_DNA"/>
</dbReference>
<proteinExistence type="predicted"/>
<dbReference type="RefSeq" id="WP_313997762.1">
    <property type="nucleotide sequence ID" value="NZ_JASJOT010000010.1"/>
</dbReference>
<accession>A0ABT7CLA6</accession>
<comment type="caution">
    <text evidence="1">The sequence shown here is derived from an EMBL/GenBank/DDBJ whole genome shotgun (WGS) entry which is preliminary data.</text>
</comment>
<evidence type="ECO:0000313" key="2">
    <source>
        <dbReference type="Proteomes" id="UP001228581"/>
    </source>
</evidence>
<protein>
    <submittedName>
        <fullName evidence="1">Uncharacterized protein</fullName>
    </submittedName>
</protein>
<evidence type="ECO:0000313" key="1">
    <source>
        <dbReference type="EMBL" id="MDJ1494535.1"/>
    </source>
</evidence>
<dbReference type="Proteomes" id="UP001228581">
    <property type="component" value="Unassembled WGS sequence"/>
</dbReference>
<reference evidence="1 2" key="1">
    <citation type="submission" date="2023-05" db="EMBL/GenBank/DDBJ databases">
        <authorList>
            <person name="Zhang X."/>
        </authorList>
    </citation>
    <scope>NUCLEOTIDE SEQUENCE [LARGE SCALE GENOMIC DNA]</scope>
    <source>
        <strain evidence="1 2">DM2B3-1</strain>
    </source>
</reference>
<organism evidence="1 2">
    <name type="scientific">Xanthocytophaga flava</name>
    <dbReference type="NCBI Taxonomy" id="3048013"/>
    <lineage>
        <taxon>Bacteria</taxon>
        <taxon>Pseudomonadati</taxon>
        <taxon>Bacteroidota</taxon>
        <taxon>Cytophagia</taxon>
        <taxon>Cytophagales</taxon>
        <taxon>Rhodocytophagaceae</taxon>
        <taxon>Xanthocytophaga</taxon>
    </lineage>
</organism>